<proteinExistence type="predicted"/>
<gene>
    <name evidence="1" type="ORF">IAD19_08115</name>
</gene>
<dbReference type="Proteomes" id="UP000824082">
    <property type="component" value="Unassembled WGS sequence"/>
</dbReference>
<reference evidence="1" key="1">
    <citation type="submission" date="2020-10" db="EMBL/GenBank/DDBJ databases">
        <authorList>
            <person name="Gilroy R."/>
        </authorList>
    </citation>
    <scope>NUCLEOTIDE SEQUENCE</scope>
    <source>
        <strain evidence="1">4509</strain>
    </source>
</reference>
<accession>A0A9D1ISD5</accession>
<organism evidence="1 2">
    <name type="scientific">Candidatus Egerieicola faecale</name>
    <dbReference type="NCBI Taxonomy" id="2840774"/>
    <lineage>
        <taxon>Bacteria</taxon>
        <taxon>Bacillati</taxon>
        <taxon>Bacillota</taxon>
        <taxon>Clostridia</taxon>
        <taxon>Eubacteriales</taxon>
        <taxon>Oscillospiraceae</taxon>
        <taxon>Oscillospiraceae incertae sedis</taxon>
        <taxon>Candidatus Egerieicola</taxon>
    </lineage>
</organism>
<reference evidence="1" key="2">
    <citation type="journal article" date="2021" name="PeerJ">
        <title>Extensive microbial diversity within the chicken gut microbiome revealed by metagenomics and culture.</title>
        <authorList>
            <person name="Gilroy R."/>
            <person name="Ravi A."/>
            <person name="Getino M."/>
            <person name="Pursley I."/>
            <person name="Horton D.L."/>
            <person name="Alikhan N.F."/>
            <person name="Baker D."/>
            <person name="Gharbi K."/>
            <person name="Hall N."/>
            <person name="Watson M."/>
            <person name="Adriaenssens E.M."/>
            <person name="Foster-Nyarko E."/>
            <person name="Jarju S."/>
            <person name="Secka A."/>
            <person name="Antonio M."/>
            <person name="Oren A."/>
            <person name="Chaudhuri R.R."/>
            <person name="La Ragione R."/>
            <person name="Hildebrand F."/>
            <person name="Pallen M.J."/>
        </authorList>
    </citation>
    <scope>NUCLEOTIDE SEQUENCE</scope>
    <source>
        <strain evidence="1">4509</strain>
    </source>
</reference>
<dbReference type="AlphaFoldDB" id="A0A9D1ISD5"/>
<dbReference type="EMBL" id="DVMX01000151">
    <property type="protein sequence ID" value="HIU42497.1"/>
    <property type="molecule type" value="Genomic_DNA"/>
</dbReference>
<name>A0A9D1ISD5_9FIRM</name>
<evidence type="ECO:0000313" key="2">
    <source>
        <dbReference type="Proteomes" id="UP000824082"/>
    </source>
</evidence>
<sequence length="128" mass="14708">MAVKAKQTFKFILSLCTRHRYVYHNGKSTVYLPSQRIADGISIVVIGGKNYAFVSFLNRIIAFRAIHAIVFRPAFGFTLSEIIACYQTVFRRRTDAKRHAGGNHGSDHSCRQNTRKQFFHFHEKTSLN</sequence>
<comment type="caution">
    <text evidence="1">The sequence shown here is derived from an EMBL/GenBank/DDBJ whole genome shotgun (WGS) entry which is preliminary data.</text>
</comment>
<evidence type="ECO:0000313" key="1">
    <source>
        <dbReference type="EMBL" id="HIU42497.1"/>
    </source>
</evidence>
<protein>
    <submittedName>
        <fullName evidence="1">Uncharacterized protein</fullName>
    </submittedName>
</protein>